<proteinExistence type="predicted"/>
<name>A0AC61NKF2_9FIRM</name>
<gene>
    <name evidence="1" type="ORF">JYE49_11960</name>
</gene>
<keyword evidence="2" id="KW-1185">Reference proteome</keyword>
<reference evidence="1" key="1">
    <citation type="submission" date="2021-01" db="EMBL/GenBank/DDBJ databases">
        <title>Complete genome sequence of Clostridiales bacterium R-7.</title>
        <authorList>
            <person name="Mahoney-Kurpe S.C."/>
            <person name="Palevich N."/>
            <person name="Koike S."/>
            <person name="Moon C.D."/>
            <person name="Attwood G.T."/>
        </authorList>
    </citation>
    <scope>NUCLEOTIDE SEQUENCE</scope>
    <source>
        <strain evidence="1">R-7</strain>
    </source>
</reference>
<protein>
    <submittedName>
        <fullName evidence="1">DUF1461 domain-containing protein</fullName>
    </submittedName>
</protein>
<evidence type="ECO:0000313" key="2">
    <source>
        <dbReference type="Proteomes" id="UP000682782"/>
    </source>
</evidence>
<accession>A0AC61NKF2</accession>
<organism evidence="1 2">
    <name type="scientific">Aristaeella hokkaidonensis</name>
    <dbReference type="NCBI Taxonomy" id="3046382"/>
    <lineage>
        <taxon>Bacteria</taxon>
        <taxon>Bacillati</taxon>
        <taxon>Bacillota</taxon>
        <taxon>Clostridia</taxon>
        <taxon>Eubacteriales</taxon>
        <taxon>Aristaeellaceae</taxon>
        <taxon>Aristaeella</taxon>
    </lineage>
</organism>
<dbReference type="EMBL" id="CP068393">
    <property type="protein sequence ID" value="QUC66563.1"/>
    <property type="molecule type" value="Genomic_DNA"/>
</dbReference>
<dbReference type="Proteomes" id="UP000682782">
    <property type="component" value="Chromosome"/>
</dbReference>
<evidence type="ECO:0000313" key="1">
    <source>
        <dbReference type="EMBL" id="QUC66563.1"/>
    </source>
</evidence>
<sequence>MKTAAARLCGFLLVWAVILFTLAAAVYGIAGDGDLLSREMLRHAPPETTGLPEKEYPGVGRMTAAYLTGQKEHFQYIWTDADDRGYIGFQAHEADHMADCRGLIGLAGTLRWITGAAALLLIGIGILLRRRKALAGGMLTGLCAAGVLFAGIAVWALVDFDGLFITFHRVAFTNEGWLLDPRADLLIRLMPIDFFVSLGIRIMIWILAAGIMLFCTGKCIHHAEIRSNNVTGQLQSNDCV</sequence>